<dbReference type="AlphaFoldDB" id="A0A6J4SZJ0"/>
<protein>
    <submittedName>
        <fullName evidence="2">Uncharacterized protein</fullName>
    </submittedName>
</protein>
<feature type="compositionally biased region" description="Low complexity" evidence="1">
    <location>
        <begin position="13"/>
        <end position="30"/>
    </location>
</feature>
<gene>
    <name evidence="2" type="ORF">AVDCRST_MAG13-2752</name>
</gene>
<reference evidence="2" key="1">
    <citation type="submission" date="2020-02" db="EMBL/GenBank/DDBJ databases">
        <authorList>
            <person name="Meier V. D."/>
        </authorList>
    </citation>
    <scope>NUCLEOTIDE SEQUENCE</scope>
    <source>
        <strain evidence="2">AVDCRST_MAG13</strain>
    </source>
</reference>
<feature type="non-terminal residue" evidence="2">
    <location>
        <position position="216"/>
    </location>
</feature>
<evidence type="ECO:0000256" key="1">
    <source>
        <dbReference type="SAM" id="MobiDB-lite"/>
    </source>
</evidence>
<accession>A0A6J4SZJ0</accession>
<feature type="compositionally biased region" description="Basic residues" evidence="1">
    <location>
        <begin position="106"/>
        <end position="115"/>
    </location>
</feature>
<proteinExistence type="predicted"/>
<evidence type="ECO:0000313" key="2">
    <source>
        <dbReference type="EMBL" id="CAA9509970.1"/>
    </source>
</evidence>
<organism evidence="2">
    <name type="scientific">uncultured Solirubrobacteraceae bacterium</name>
    <dbReference type="NCBI Taxonomy" id="1162706"/>
    <lineage>
        <taxon>Bacteria</taxon>
        <taxon>Bacillati</taxon>
        <taxon>Actinomycetota</taxon>
        <taxon>Thermoleophilia</taxon>
        <taxon>Solirubrobacterales</taxon>
        <taxon>Solirubrobacteraceae</taxon>
        <taxon>environmental samples</taxon>
    </lineage>
</organism>
<feature type="region of interest" description="Disordered" evidence="1">
    <location>
        <begin position="1"/>
        <end position="216"/>
    </location>
</feature>
<feature type="compositionally biased region" description="Basic and acidic residues" evidence="1">
    <location>
        <begin position="90"/>
        <end position="105"/>
    </location>
</feature>
<dbReference type="EMBL" id="CADCVO010000439">
    <property type="protein sequence ID" value="CAA9509970.1"/>
    <property type="molecule type" value="Genomic_DNA"/>
</dbReference>
<feature type="non-terminal residue" evidence="2">
    <location>
        <position position="1"/>
    </location>
</feature>
<name>A0A6J4SZJ0_9ACTN</name>
<feature type="compositionally biased region" description="Basic residues" evidence="1">
    <location>
        <begin position="1"/>
        <end position="12"/>
    </location>
</feature>
<feature type="compositionally biased region" description="Basic and acidic residues" evidence="1">
    <location>
        <begin position="200"/>
        <end position="209"/>
    </location>
</feature>
<feature type="compositionally biased region" description="Basic and acidic residues" evidence="1">
    <location>
        <begin position="150"/>
        <end position="163"/>
    </location>
</feature>
<feature type="compositionally biased region" description="Basic residues" evidence="1">
    <location>
        <begin position="52"/>
        <end position="61"/>
    </location>
</feature>
<feature type="compositionally biased region" description="Basic and acidic residues" evidence="1">
    <location>
        <begin position="64"/>
        <end position="73"/>
    </location>
</feature>
<sequence>GVRARHGTRRGRAALAAPAALAPARRAAGPGVRGRHGGGGDPAQPPADRRRPGARPHRGAARRGLPEPGDRGGGRAPARAAPPAARPPGRHADRGGHGPHRDAAHGHRGARRPRDRPRPPRGGPGVAGGVPGPAQRRPRLPRPPGPGRVPRLDRPGERLEAGRRLLPHVRAGAGRPPLPLRLRGHVGARGEHHARSRPAVQREDRRAREPGPAGRL</sequence>